<evidence type="ECO:0000259" key="3">
    <source>
        <dbReference type="Pfam" id="PF02719"/>
    </source>
</evidence>
<evidence type="ECO:0000313" key="4">
    <source>
        <dbReference type="EMBL" id="VAW33221.1"/>
    </source>
</evidence>
<dbReference type="SUPFAM" id="SSF53335">
    <property type="entry name" value="S-adenosyl-L-methionine-dependent methyltransferases"/>
    <property type="match status" value="1"/>
</dbReference>
<feature type="non-terminal residue" evidence="4">
    <location>
        <position position="559"/>
    </location>
</feature>
<dbReference type="EMBL" id="UOEX01000024">
    <property type="protein sequence ID" value="VAW33221.1"/>
    <property type="molecule type" value="Genomic_DNA"/>
</dbReference>
<comment type="similarity">
    <text evidence="1">Belongs to the polysaccharide synthase family.</text>
</comment>
<dbReference type="InterPro" id="IPR036291">
    <property type="entry name" value="NAD(P)-bd_dom_sf"/>
</dbReference>
<sequence length="559" mass="63307">MYNQFKKLNFWLVLGLDGLLLICAHILAYWIRFAQLSTPEWRHIALVLPFLLPFKIFVFSMLGLYRGMWRYTGINDLLKVIKGVVITTVTVLAVLAMVNRLEGFSRSVFILDGILTLFFIGGFRLILRLYYQRSDGSFFALDRAARLSQKKRLLIIGAGDAAEKMVREIRDNPHLPYLVVGFLDDMPVKIGNRIHGITVLGPISELHETIIKTRCQEVLIAIPSANRDQMQRIVDLCRTGSVPYKTLPSLGEIINNKISIRGIRDVAYRDLLGRPQVRLEQKEIEAVFQAKSILVTGAGGSIGSELCRQLLRFAPSRLILLDAGEQNLYQIEMELLHEHGFVDYVTILGKVQDRELLDNIFKRYQPQIVIHAAAYKHVPMVEKNPWEGVFNNVFASRRLMRAACRHGVERFIVVSTDKAVRPTNVMGATKRLCERIMQAYCLANREKKGKTRFMAVRFGNVLGSSGSVIPLFKRQIEMGGPVTVTHPEINRYFMSIDEAAQLILQAATMGEGGEIFILKMGSPVLIAQMARDLIRLCGKEPDTEIEIKYTGLRPGEKLY</sequence>
<gene>
    <name evidence="4" type="ORF">MNBD_DELTA03-1530</name>
</gene>
<evidence type="ECO:0000256" key="2">
    <source>
        <dbReference type="SAM" id="Phobius"/>
    </source>
</evidence>
<dbReference type="GO" id="GO:0016829">
    <property type="term" value="F:lyase activity"/>
    <property type="evidence" value="ECO:0007669"/>
    <property type="project" value="UniProtKB-KW"/>
</dbReference>
<keyword evidence="2" id="KW-0812">Transmembrane</keyword>
<feature type="transmembrane region" description="Helical" evidence="2">
    <location>
        <begin position="43"/>
        <end position="65"/>
    </location>
</feature>
<keyword evidence="4" id="KW-0456">Lyase</keyword>
<protein>
    <submittedName>
        <fullName evidence="4">UDP-N-acetylglucosamine 4,6-dehydratase</fullName>
        <ecNumber evidence="4">4.2.1.135</ecNumber>
    </submittedName>
</protein>
<dbReference type="PANTHER" id="PTHR43318:SF1">
    <property type="entry name" value="POLYSACCHARIDE BIOSYNTHESIS PROTEIN EPSC-RELATED"/>
    <property type="match status" value="1"/>
</dbReference>
<organism evidence="4">
    <name type="scientific">hydrothermal vent metagenome</name>
    <dbReference type="NCBI Taxonomy" id="652676"/>
    <lineage>
        <taxon>unclassified sequences</taxon>
        <taxon>metagenomes</taxon>
        <taxon>ecological metagenomes</taxon>
    </lineage>
</organism>
<accession>A0A3B0UPY7</accession>
<dbReference type="Pfam" id="PF02719">
    <property type="entry name" value="Polysacc_synt_2"/>
    <property type="match status" value="1"/>
</dbReference>
<proteinExistence type="inferred from homology"/>
<dbReference type="PANTHER" id="PTHR43318">
    <property type="entry name" value="UDP-N-ACETYLGLUCOSAMINE 4,6-DEHYDRATASE"/>
    <property type="match status" value="1"/>
</dbReference>
<dbReference type="EC" id="4.2.1.135" evidence="4"/>
<reference evidence="4" key="1">
    <citation type="submission" date="2018-06" db="EMBL/GenBank/DDBJ databases">
        <authorList>
            <person name="Zhirakovskaya E."/>
        </authorList>
    </citation>
    <scope>NUCLEOTIDE SEQUENCE</scope>
</reference>
<feature type="transmembrane region" description="Helical" evidence="2">
    <location>
        <begin position="12"/>
        <end position="31"/>
    </location>
</feature>
<dbReference type="InterPro" id="IPR051203">
    <property type="entry name" value="Polysaccharide_Synthase-Rel"/>
</dbReference>
<dbReference type="InterPro" id="IPR003869">
    <property type="entry name" value="Polysac_CapD-like"/>
</dbReference>
<evidence type="ECO:0000256" key="1">
    <source>
        <dbReference type="ARBA" id="ARBA00007430"/>
    </source>
</evidence>
<dbReference type="Gene3D" id="3.40.50.720">
    <property type="entry name" value="NAD(P)-binding Rossmann-like Domain"/>
    <property type="match status" value="2"/>
</dbReference>
<dbReference type="Pfam" id="PF13727">
    <property type="entry name" value="CoA_binding_3"/>
    <property type="match status" value="1"/>
</dbReference>
<dbReference type="SUPFAM" id="SSF51735">
    <property type="entry name" value="NAD(P)-binding Rossmann-fold domains"/>
    <property type="match status" value="1"/>
</dbReference>
<feature type="domain" description="Polysaccharide biosynthesis protein CapD-like" evidence="3">
    <location>
        <begin position="293"/>
        <end position="559"/>
    </location>
</feature>
<keyword evidence="2" id="KW-1133">Transmembrane helix</keyword>
<keyword evidence="2" id="KW-0472">Membrane</keyword>
<dbReference type="AlphaFoldDB" id="A0A3B0UPY7"/>
<dbReference type="CDD" id="cd05237">
    <property type="entry name" value="UDP_invert_4-6DH_SDR_e"/>
    <property type="match status" value="1"/>
</dbReference>
<dbReference type="InterPro" id="IPR029063">
    <property type="entry name" value="SAM-dependent_MTases_sf"/>
</dbReference>
<feature type="transmembrane region" description="Helical" evidence="2">
    <location>
        <begin position="104"/>
        <end position="127"/>
    </location>
</feature>
<name>A0A3B0UPY7_9ZZZZ</name>
<feature type="transmembrane region" description="Helical" evidence="2">
    <location>
        <begin position="77"/>
        <end position="98"/>
    </location>
</feature>